<name>A0ABR4FEY4_9PEZI</name>
<protein>
    <submittedName>
        <fullName evidence="1">Uncharacterized protein</fullName>
    </submittedName>
</protein>
<reference evidence="1 2" key="1">
    <citation type="submission" date="2024-03" db="EMBL/GenBank/DDBJ databases">
        <title>A high-quality draft genome sequence of Diaporthe vaccinii, a causative agent of upright dieback and viscid rot disease in cranberry plants.</title>
        <authorList>
            <person name="Sarrasin M."/>
            <person name="Lang B.F."/>
            <person name="Burger G."/>
        </authorList>
    </citation>
    <scope>NUCLEOTIDE SEQUENCE [LARGE SCALE GENOMIC DNA]</scope>
    <source>
        <strain evidence="1 2">IS7</strain>
    </source>
</reference>
<proteinExistence type="predicted"/>
<evidence type="ECO:0000313" key="2">
    <source>
        <dbReference type="Proteomes" id="UP001600888"/>
    </source>
</evidence>
<organism evidence="1 2">
    <name type="scientific">Diaporthe vaccinii</name>
    <dbReference type="NCBI Taxonomy" id="105482"/>
    <lineage>
        <taxon>Eukaryota</taxon>
        <taxon>Fungi</taxon>
        <taxon>Dikarya</taxon>
        <taxon>Ascomycota</taxon>
        <taxon>Pezizomycotina</taxon>
        <taxon>Sordariomycetes</taxon>
        <taxon>Sordariomycetidae</taxon>
        <taxon>Diaporthales</taxon>
        <taxon>Diaporthaceae</taxon>
        <taxon>Diaporthe</taxon>
        <taxon>Diaporthe eres species complex</taxon>
    </lineage>
</organism>
<keyword evidence="2" id="KW-1185">Reference proteome</keyword>
<sequence>MDNDIRAENGSMPRRPADWWTCSLFAFGVRRLDLLGKHSIKGFIYHDWVSGAICCDGRIKRSRRSETQLPLIWKFS</sequence>
<evidence type="ECO:0000313" key="1">
    <source>
        <dbReference type="EMBL" id="KAL2293247.1"/>
    </source>
</evidence>
<comment type="caution">
    <text evidence="1">The sequence shown here is derived from an EMBL/GenBank/DDBJ whole genome shotgun (WGS) entry which is preliminary data.</text>
</comment>
<accession>A0ABR4FEY4</accession>
<dbReference type="EMBL" id="JBAWTH010000001">
    <property type="protein sequence ID" value="KAL2293247.1"/>
    <property type="molecule type" value="Genomic_DNA"/>
</dbReference>
<gene>
    <name evidence="1" type="ORF">FJTKL_05197</name>
</gene>
<dbReference type="Proteomes" id="UP001600888">
    <property type="component" value="Unassembled WGS sequence"/>
</dbReference>